<dbReference type="GO" id="GO:0000272">
    <property type="term" value="P:polysaccharide catabolic process"/>
    <property type="evidence" value="ECO:0007669"/>
    <property type="project" value="UniProtKB-KW"/>
</dbReference>
<keyword evidence="9 12" id="KW-0326">Glycosidase</keyword>
<evidence type="ECO:0000256" key="10">
    <source>
        <dbReference type="ARBA" id="ARBA00023326"/>
    </source>
</evidence>
<dbReference type="PROSITE" id="PS01095">
    <property type="entry name" value="GH18_1"/>
    <property type="match status" value="1"/>
</dbReference>
<dbReference type="GO" id="GO:0008061">
    <property type="term" value="F:chitin binding"/>
    <property type="evidence" value="ECO:0007669"/>
    <property type="project" value="UniProtKB-KW"/>
</dbReference>
<keyword evidence="6" id="KW-0560">Oxidoreductase</keyword>
<keyword evidence="5" id="KW-0521">NADP</keyword>
<dbReference type="EMBL" id="MUNK01000067">
    <property type="protein sequence ID" value="OTA33929.1"/>
    <property type="molecule type" value="Genomic_DNA"/>
</dbReference>
<feature type="domain" description="GH18" evidence="15">
    <location>
        <begin position="23"/>
        <end position="329"/>
    </location>
</feature>
<evidence type="ECO:0000256" key="12">
    <source>
        <dbReference type="RuleBase" id="RU000489"/>
    </source>
</evidence>
<keyword evidence="3" id="KW-0147">Chitin-binding</keyword>
<evidence type="ECO:0000313" key="16">
    <source>
        <dbReference type="EMBL" id="OTA33929.1"/>
    </source>
</evidence>
<evidence type="ECO:0000256" key="6">
    <source>
        <dbReference type="ARBA" id="ARBA00023002"/>
    </source>
</evidence>
<keyword evidence="4 12" id="KW-0378">Hydrolase</keyword>
<dbReference type="InterPro" id="IPR001223">
    <property type="entry name" value="Glyco_hydro18_cat"/>
</dbReference>
<reference evidence="16 17" key="1">
    <citation type="submission" date="2017-01" db="EMBL/GenBank/DDBJ databases">
        <title>The recent genome duplication of the halophilic yeast Hortaea werneckii: insights from long-read sequencing.</title>
        <authorList>
            <person name="Sinha S."/>
            <person name="Flibotte S."/>
            <person name="Neira M."/>
            <person name="Lenassi M."/>
            <person name="Gostincar C."/>
            <person name="Stajich J.E."/>
            <person name="Nislow C.E."/>
        </authorList>
    </citation>
    <scope>NUCLEOTIDE SEQUENCE [LARGE SCALE GENOMIC DNA]</scope>
    <source>
        <strain evidence="16 17">EXF-2000</strain>
    </source>
</reference>
<dbReference type="FunFam" id="3.20.20.80:FF:000145">
    <property type="entry name" value="Class III chitinase, putative"/>
    <property type="match status" value="1"/>
</dbReference>
<dbReference type="AlphaFoldDB" id="A0A1Z5TD34"/>
<dbReference type="InterPro" id="IPR017853">
    <property type="entry name" value="GH"/>
</dbReference>
<dbReference type="InterPro" id="IPR002347">
    <property type="entry name" value="SDR_fam"/>
</dbReference>
<dbReference type="SUPFAM" id="SSF51445">
    <property type="entry name" value="(Trans)glycosidases"/>
    <property type="match status" value="1"/>
</dbReference>
<dbReference type="InterPro" id="IPR036291">
    <property type="entry name" value="NAD(P)-bd_dom_sf"/>
</dbReference>
<keyword evidence="17" id="KW-1185">Reference proteome</keyword>
<keyword evidence="8" id="KW-0119">Carbohydrate metabolism</keyword>
<keyword evidence="7" id="KW-0146">Chitin degradation</keyword>
<dbReference type="CDD" id="cd05233">
    <property type="entry name" value="SDR_c"/>
    <property type="match status" value="1"/>
</dbReference>
<evidence type="ECO:0000256" key="8">
    <source>
        <dbReference type="ARBA" id="ARBA00023277"/>
    </source>
</evidence>
<dbReference type="CDD" id="cd02877">
    <property type="entry name" value="GH18_hevamine_XipI_class_III"/>
    <property type="match status" value="1"/>
</dbReference>
<evidence type="ECO:0000256" key="7">
    <source>
        <dbReference type="ARBA" id="ARBA00023024"/>
    </source>
</evidence>
<dbReference type="InterPro" id="IPR052178">
    <property type="entry name" value="Sec_Metab_Biosynth_SDR"/>
</dbReference>
<evidence type="ECO:0000256" key="2">
    <source>
        <dbReference type="ARBA" id="ARBA00006484"/>
    </source>
</evidence>
<keyword evidence="10" id="KW-0624">Polysaccharide degradation</keyword>
<comment type="caution">
    <text evidence="16">The sequence shown here is derived from an EMBL/GenBank/DDBJ whole genome shotgun (WGS) entry which is preliminary data.</text>
</comment>
<dbReference type="FunFam" id="3.40.50.720:FF:000084">
    <property type="entry name" value="Short-chain dehydrogenase reductase"/>
    <property type="match status" value="1"/>
</dbReference>
<dbReference type="Pfam" id="PF00106">
    <property type="entry name" value="adh_short"/>
    <property type="match status" value="1"/>
</dbReference>
<dbReference type="InterPro" id="IPR045321">
    <property type="entry name" value="Cts1-like"/>
</dbReference>
<evidence type="ECO:0000256" key="14">
    <source>
        <dbReference type="SAM" id="SignalP"/>
    </source>
</evidence>
<evidence type="ECO:0000256" key="5">
    <source>
        <dbReference type="ARBA" id="ARBA00022857"/>
    </source>
</evidence>
<dbReference type="Gene3D" id="3.20.20.80">
    <property type="entry name" value="Glycosidases"/>
    <property type="match status" value="1"/>
</dbReference>
<dbReference type="GO" id="GO:0006032">
    <property type="term" value="P:chitin catabolic process"/>
    <property type="evidence" value="ECO:0007669"/>
    <property type="project" value="UniProtKB-KW"/>
</dbReference>
<dbReference type="GO" id="GO:0016491">
    <property type="term" value="F:oxidoreductase activity"/>
    <property type="evidence" value="ECO:0007669"/>
    <property type="project" value="UniProtKB-KW"/>
</dbReference>
<accession>A0A1Z5TD34</accession>
<dbReference type="PROSITE" id="PS51910">
    <property type="entry name" value="GH18_2"/>
    <property type="match status" value="1"/>
</dbReference>
<dbReference type="STRING" id="1157616.A0A1Z5TD34"/>
<evidence type="ECO:0000256" key="4">
    <source>
        <dbReference type="ARBA" id="ARBA00022801"/>
    </source>
</evidence>
<protein>
    <recommendedName>
        <fullName evidence="15">GH18 domain-containing protein</fullName>
    </recommendedName>
</protein>
<comment type="similarity">
    <text evidence="11">Belongs to the glycosyl hydrolase 18 family. Chitinase class III subfamily.</text>
</comment>
<organism evidence="16 17">
    <name type="scientific">Hortaea werneckii EXF-2000</name>
    <dbReference type="NCBI Taxonomy" id="1157616"/>
    <lineage>
        <taxon>Eukaryota</taxon>
        <taxon>Fungi</taxon>
        <taxon>Dikarya</taxon>
        <taxon>Ascomycota</taxon>
        <taxon>Pezizomycotina</taxon>
        <taxon>Dothideomycetes</taxon>
        <taxon>Dothideomycetidae</taxon>
        <taxon>Mycosphaerellales</taxon>
        <taxon>Teratosphaeriaceae</taxon>
        <taxon>Hortaea</taxon>
    </lineage>
</organism>
<keyword evidence="14" id="KW-0732">Signal</keyword>
<evidence type="ECO:0000256" key="13">
    <source>
        <dbReference type="SAM" id="MobiDB-lite"/>
    </source>
</evidence>
<dbReference type="PRINTS" id="PR00081">
    <property type="entry name" value="GDHRDH"/>
</dbReference>
<dbReference type="PRINTS" id="PR00080">
    <property type="entry name" value="SDRFAMILY"/>
</dbReference>
<evidence type="ECO:0000256" key="9">
    <source>
        <dbReference type="ARBA" id="ARBA00023295"/>
    </source>
</evidence>
<feature type="chain" id="PRO_5011989566" description="GH18 domain-containing protein" evidence="14">
    <location>
        <begin position="16"/>
        <end position="677"/>
    </location>
</feature>
<dbReference type="GO" id="GO:0008843">
    <property type="term" value="F:endochitinase activity"/>
    <property type="evidence" value="ECO:0007669"/>
    <property type="project" value="UniProtKB-EC"/>
</dbReference>
<sequence>MKSILLLAAAGGATAGFLLNSVDNVVTYWGQNSYGQGSGELAQQRLATYCANTDIDVIPMAFLYQITTGIGGQPVVNFANQQNNCTTFDDTGLLNCPEIAEDIVTCQSKYKKTILLSVGGATYTEGGFSSPDIAKQAAEKMWATFGPKQDESTLRPFNSAVIDGFDMDFETTMNNAAPFANRLRELMDQDTTKQYFLTAAPQCPYPDHADNEMLNGSTYFDAIFIQFYNNYCGVNSFVPGSIAQTNFNFETWNNWTRTVSANPNVKILLGVSANTGAAGTGYLPVSSLGPIIAYCKQFHSFAGVMMWDASQAYANIGFLTGVKEALLSTTSTPTSSSTNATAPIGTYTSTSKRRVRRAFSTSTTNSIQAQGSSGETNMASDDARVQNNKDFQLNELFNVKDKVALITGGGSGIGLMYTQALAVNGAKVYICGRTGEKLDTVAKTYSQDIPGSIIPIAADITSKQEIQKLYDELEKREGHLDILVNNAGIMSDKTITTEAQSPEEMKKNMFDDDKNSFQDWDDIYRTNVSQCYFMSTCFIPLLAKATQHTHGYSGTIINVSSISGQVKTSQHHPQYNASKAACIHLTRMLANEIAQNQIKIRVNTIAPGVFPSEMTAGSSGANQKSAIPKDKFENKVPAARPGNDRDMASTLLFCATNTYLNGQTITVDGGYTLAAGM</sequence>
<evidence type="ECO:0000259" key="15">
    <source>
        <dbReference type="PROSITE" id="PS51910"/>
    </source>
</evidence>
<comment type="similarity">
    <text evidence="2">Belongs to the short-chain dehydrogenases/reductases (SDR) family.</text>
</comment>
<dbReference type="PANTHER" id="PTHR43618:SF4">
    <property type="entry name" value="SHORT CHAIN DEHYDROGENASE_REDUCTASE FAMILY (AFU_ORTHOLOGUE AFUA_7G04540)"/>
    <property type="match status" value="1"/>
</dbReference>
<evidence type="ECO:0000256" key="3">
    <source>
        <dbReference type="ARBA" id="ARBA00022669"/>
    </source>
</evidence>
<feature type="region of interest" description="Disordered" evidence="13">
    <location>
        <begin position="361"/>
        <end position="380"/>
    </location>
</feature>
<feature type="signal peptide" evidence="14">
    <location>
        <begin position="1"/>
        <end position="15"/>
    </location>
</feature>
<dbReference type="Gene3D" id="3.40.50.720">
    <property type="entry name" value="NAD(P)-binding Rossmann-like Domain"/>
    <property type="match status" value="1"/>
</dbReference>
<evidence type="ECO:0000256" key="1">
    <source>
        <dbReference type="ARBA" id="ARBA00000822"/>
    </source>
</evidence>
<evidence type="ECO:0000256" key="11">
    <source>
        <dbReference type="ARBA" id="ARBA00025727"/>
    </source>
</evidence>
<evidence type="ECO:0000313" key="17">
    <source>
        <dbReference type="Proteomes" id="UP000194280"/>
    </source>
</evidence>
<dbReference type="Pfam" id="PF00704">
    <property type="entry name" value="Glyco_hydro_18"/>
    <property type="match status" value="1"/>
</dbReference>
<dbReference type="InterPro" id="IPR001579">
    <property type="entry name" value="Glyco_hydro_18_chit_AS"/>
</dbReference>
<gene>
    <name evidence="16" type="ORF">BTJ68_07483</name>
</gene>
<dbReference type="OrthoDB" id="6020543at2759"/>
<name>A0A1Z5TD34_HORWE</name>
<dbReference type="VEuPathDB" id="FungiDB:BTJ68_07483"/>
<comment type="catalytic activity">
    <reaction evidence="1">
        <text>Random endo-hydrolysis of N-acetyl-beta-D-glucosaminide (1-&gt;4)-beta-linkages in chitin and chitodextrins.</text>
        <dbReference type="EC" id="3.2.1.14"/>
    </reaction>
</comment>
<dbReference type="Proteomes" id="UP000194280">
    <property type="component" value="Unassembled WGS sequence"/>
</dbReference>
<dbReference type="SUPFAM" id="SSF51735">
    <property type="entry name" value="NAD(P)-binding Rossmann-fold domains"/>
    <property type="match status" value="1"/>
</dbReference>
<dbReference type="PANTHER" id="PTHR43618">
    <property type="entry name" value="7-ALPHA-HYDROXYSTEROID DEHYDROGENASE"/>
    <property type="match status" value="1"/>
</dbReference>
<dbReference type="InParanoid" id="A0A1Z5TD34"/>
<proteinExistence type="inferred from homology"/>